<proteinExistence type="predicted"/>
<keyword evidence="4" id="KW-1185">Reference proteome</keyword>
<dbReference type="InterPro" id="IPR021533">
    <property type="entry name" value="PepSY-like"/>
</dbReference>
<accession>A0A556MVP2</accession>
<dbReference type="Proteomes" id="UP000318733">
    <property type="component" value="Unassembled WGS sequence"/>
</dbReference>
<protein>
    <recommendedName>
        <fullName evidence="2">Putative beta-lactamase-inhibitor-like PepSY-like domain-containing protein</fullName>
    </recommendedName>
</protein>
<feature type="domain" description="Putative beta-lactamase-inhibitor-like PepSY-like" evidence="2">
    <location>
        <begin position="72"/>
        <end position="142"/>
    </location>
</feature>
<dbReference type="RefSeq" id="WP_144247564.1">
    <property type="nucleotide sequence ID" value="NZ_VLPK01000001.1"/>
</dbReference>
<feature type="signal peptide" evidence="1">
    <location>
        <begin position="1"/>
        <end position="22"/>
    </location>
</feature>
<organism evidence="3 4">
    <name type="scientific">Mucilaginibacter corticis</name>
    <dbReference type="NCBI Taxonomy" id="2597670"/>
    <lineage>
        <taxon>Bacteria</taxon>
        <taxon>Pseudomonadati</taxon>
        <taxon>Bacteroidota</taxon>
        <taxon>Sphingobacteriia</taxon>
        <taxon>Sphingobacteriales</taxon>
        <taxon>Sphingobacteriaceae</taxon>
        <taxon>Mucilaginibacter</taxon>
    </lineage>
</organism>
<comment type="caution">
    <text evidence="3">The sequence shown here is derived from an EMBL/GenBank/DDBJ whole genome shotgun (WGS) entry which is preliminary data.</text>
</comment>
<feature type="chain" id="PRO_5022099849" description="Putative beta-lactamase-inhibitor-like PepSY-like domain-containing protein" evidence="1">
    <location>
        <begin position="23"/>
        <end position="144"/>
    </location>
</feature>
<sequence>MRKSIFYVAAAGCFLFNAEAMAQKVKSSLVPTAATAALAGKYPAATKVTWEKEKGNFEANWGGKSGEDMSVTFSPTGTFIEQVQSIKVGELPAGVAKYVKEKYKGAKVTEAGKVTDAAGKTMYEAEVKGKDFVFDEQGNFLKID</sequence>
<reference evidence="3 4" key="1">
    <citation type="submission" date="2019-07" db="EMBL/GenBank/DDBJ databases">
        <authorList>
            <person name="Huq M.A."/>
        </authorList>
    </citation>
    <scope>NUCLEOTIDE SEQUENCE [LARGE SCALE GENOMIC DNA]</scope>
    <source>
        <strain evidence="3 4">MAH-19</strain>
    </source>
</reference>
<dbReference type="AlphaFoldDB" id="A0A556MVP2"/>
<evidence type="ECO:0000256" key="1">
    <source>
        <dbReference type="SAM" id="SignalP"/>
    </source>
</evidence>
<dbReference type="EMBL" id="VLPK01000001">
    <property type="protein sequence ID" value="TSJ44001.1"/>
    <property type="molecule type" value="Genomic_DNA"/>
</dbReference>
<dbReference type="Gene3D" id="3.10.450.360">
    <property type="match status" value="1"/>
</dbReference>
<dbReference type="Pfam" id="PF11396">
    <property type="entry name" value="PepSY_like"/>
    <property type="match status" value="1"/>
</dbReference>
<keyword evidence="1" id="KW-0732">Signal</keyword>
<gene>
    <name evidence="3" type="ORF">FO440_07445</name>
</gene>
<evidence type="ECO:0000259" key="2">
    <source>
        <dbReference type="Pfam" id="PF11396"/>
    </source>
</evidence>
<name>A0A556MVP2_9SPHI</name>
<dbReference type="SUPFAM" id="SSF160574">
    <property type="entry name" value="BT0923-like"/>
    <property type="match status" value="1"/>
</dbReference>
<evidence type="ECO:0000313" key="4">
    <source>
        <dbReference type="Proteomes" id="UP000318733"/>
    </source>
</evidence>
<dbReference type="OrthoDB" id="1121502at2"/>
<evidence type="ECO:0000313" key="3">
    <source>
        <dbReference type="EMBL" id="TSJ44001.1"/>
    </source>
</evidence>